<evidence type="ECO:0000256" key="1">
    <source>
        <dbReference type="SAM" id="MobiDB-lite"/>
    </source>
</evidence>
<keyword evidence="4" id="KW-1185">Reference proteome</keyword>
<dbReference type="VEuPathDB" id="FungiDB:CCM_02587"/>
<dbReference type="Pfam" id="PF25545">
    <property type="entry name" value="DUF7924"/>
    <property type="match status" value="1"/>
</dbReference>
<feature type="compositionally biased region" description="Low complexity" evidence="1">
    <location>
        <begin position="534"/>
        <end position="547"/>
    </location>
</feature>
<proteinExistence type="predicted"/>
<dbReference type="AlphaFoldDB" id="G3JAK0"/>
<feature type="compositionally biased region" description="Basic and acidic residues" evidence="1">
    <location>
        <begin position="137"/>
        <end position="148"/>
    </location>
</feature>
<feature type="region of interest" description="Disordered" evidence="1">
    <location>
        <begin position="498"/>
        <end position="594"/>
    </location>
</feature>
<dbReference type="RefSeq" id="XP_006667802.1">
    <property type="nucleotide sequence ID" value="XM_006667739.1"/>
</dbReference>
<feature type="region of interest" description="Disordered" evidence="1">
    <location>
        <begin position="38"/>
        <end position="82"/>
    </location>
</feature>
<dbReference type="HOGENOM" id="CLU_023878_2_1_1"/>
<reference evidence="3 4" key="1">
    <citation type="journal article" date="2011" name="Genome Biol.">
        <title>Genome sequence of the insect pathogenic fungus Cordyceps militaris, a valued traditional Chinese medicine.</title>
        <authorList>
            <person name="Zheng P."/>
            <person name="Xia Y."/>
            <person name="Xiao G."/>
            <person name="Xiong C."/>
            <person name="Hu X."/>
            <person name="Zhang S."/>
            <person name="Zheng H."/>
            <person name="Huang Y."/>
            <person name="Zhou Y."/>
            <person name="Wang S."/>
            <person name="Zhao G.P."/>
            <person name="Liu X."/>
            <person name="St Leger R.J."/>
            <person name="Wang C."/>
        </authorList>
    </citation>
    <scope>NUCLEOTIDE SEQUENCE [LARGE SCALE GENOMIC DNA]</scope>
    <source>
        <strain evidence="3 4">CM01</strain>
    </source>
</reference>
<dbReference type="OMA" id="KFKLANS"/>
<feature type="compositionally biased region" description="Polar residues" evidence="1">
    <location>
        <begin position="44"/>
        <end position="57"/>
    </location>
</feature>
<accession>G3JAK0</accession>
<dbReference type="EMBL" id="JH126400">
    <property type="protein sequence ID" value="EGX94316.1"/>
    <property type="molecule type" value="Genomic_DNA"/>
</dbReference>
<dbReference type="GeneID" id="18164614"/>
<organism evidence="3 4">
    <name type="scientific">Cordyceps militaris (strain CM01)</name>
    <name type="common">Caterpillar fungus</name>
    <dbReference type="NCBI Taxonomy" id="983644"/>
    <lineage>
        <taxon>Eukaryota</taxon>
        <taxon>Fungi</taxon>
        <taxon>Dikarya</taxon>
        <taxon>Ascomycota</taxon>
        <taxon>Pezizomycotina</taxon>
        <taxon>Sordariomycetes</taxon>
        <taxon>Hypocreomycetidae</taxon>
        <taxon>Hypocreales</taxon>
        <taxon>Cordycipitaceae</taxon>
        <taxon>Cordyceps</taxon>
    </lineage>
</organism>
<evidence type="ECO:0000259" key="2">
    <source>
        <dbReference type="Pfam" id="PF25545"/>
    </source>
</evidence>
<dbReference type="KEGG" id="cmt:CCM_02587"/>
<feature type="region of interest" description="Disordered" evidence="1">
    <location>
        <begin position="455"/>
        <end position="481"/>
    </location>
</feature>
<feature type="compositionally biased region" description="Acidic residues" evidence="1">
    <location>
        <begin position="455"/>
        <end position="473"/>
    </location>
</feature>
<feature type="compositionally biased region" description="Polar residues" evidence="1">
    <location>
        <begin position="506"/>
        <end position="521"/>
    </location>
</feature>
<sequence>MSDLDINDSKPNMSTLSRATDLIPAQWAALSFHPSTRPAPFTPTLHTQLSPSSSVSEEQYRPDMPNRKRSSPPPTKRIKSNFPPQFWDRLSKVWLTPRALREKDRRNGVRPPATVLAASVVPTTLVRFARHGGPDLGHLRGYPERRDTAPSSRRTQVTAVSAKASADDKDFALDLINHGIYPEGFEHGDGRSTPEPDNLDVIIRDLARSRASLSPSRFSTSAFKKFKRANNQVISKRKVITGILPIICGSSDILDEGDIPFVNLDSIAGSTTAKPDLYDGSHAKELSKTVRQGLNKTIVPTSYADALVAPNFFLEAQAPCGGADVAKRKACLDGAIGARVMHSLQSYGEDVSAFDGNAHSFSATYHAGTGTLQLYAHHVTPPAAEGERPKYHMTQLKAYALINDREAFAHGAAALRNTRDLARRQRVAFIQAANARASKAELAATADKLCNMQQDDEQDDDQEVEQVDEQEDDNPSKSSAWQDYHDDLQQHIAKSCVEECEGDSEAPTTPQYYYARDSSQGLDPDVASRADAPSMSSESSFPSSLKIRSSKSRSRFAAIRQTPGSDAAIAKVWASSRPGDDKEGRRTKVIGQCL</sequence>
<feature type="region of interest" description="Disordered" evidence="1">
    <location>
        <begin position="136"/>
        <end position="156"/>
    </location>
</feature>
<evidence type="ECO:0000313" key="4">
    <source>
        <dbReference type="Proteomes" id="UP000001610"/>
    </source>
</evidence>
<dbReference type="InterPro" id="IPR057684">
    <property type="entry name" value="DUF7924"/>
</dbReference>
<gene>
    <name evidence="3" type="ORF">CCM_02587</name>
</gene>
<feature type="domain" description="DUF7924" evidence="2">
    <location>
        <begin position="270"/>
        <end position="432"/>
    </location>
</feature>
<evidence type="ECO:0000313" key="3">
    <source>
        <dbReference type="EMBL" id="EGX94316.1"/>
    </source>
</evidence>
<dbReference type="eggNOG" id="ENOG502SJYB">
    <property type="taxonomic scope" value="Eukaryota"/>
</dbReference>
<name>G3JAK0_CORMM</name>
<dbReference type="OrthoDB" id="5336565at2759"/>
<protein>
    <recommendedName>
        <fullName evidence="2">DUF7924 domain-containing protein</fullName>
    </recommendedName>
</protein>
<dbReference type="InParanoid" id="G3JAK0"/>
<dbReference type="STRING" id="983644.G3JAK0"/>
<dbReference type="Proteomes" id="UP000001610">
    <property type="component" value="Unassembled WGS sequence"/>
</dbReference>